<comment type="cofactor">
    <cofactor evidence="1">
        <name>[4Fe-4S] cluster</name>
        <dbReference type="ChEBI" id="CHEBI:49883"/>
    </cofactor>
</comment>
<keyword evidence="10" id="KW-1185">Reference proteome</keyword>
<dbReference type="RefSeq" id="WP_091545606.1">
    <property type="nucleotide sequence ID" value="NZ_FMUS01000024.1"/>
</dbReference>
<dbReference type="Pfam" id="PF04055">
    <property type="entry name" value="Radical_SAM"/>
    <property type="match status" value="1"/>
</dbReference>
<evidence type="ECO:0000313" key="9">
    <source>
        <dbReference type="EMBL" id="SCY95895.1"/>
    </source>
</evidence>
<keyword evidence="3" id="KW-0808">Transferase</keyword>
<keyword evidence="6" id="KW-0408">Iron</keyword>
<evidence type="ECO:0000256" key="4">
    <source>
        <dbReference type="ARBA" id="ARBA00022691"/>
    </source>
</evidence>
<dbReference type="InterPro" id="IPR006158">
    <property type="entry name" value="Cobalamin-bd"/>
</dbReference>
<keyword evidence="4" id="KW-0949">S-adenosyl-L-methionine</keyword>
<keyword evidence="7" id="KW-0411">Iron-sulfur</keyword>
<dbReference type="PANTHER" id="PTHR43409">
    <property type="entry name" value="ANAEROBIC MAGNESIUM-PROTOPORPHYRIN IX MONOMETHYL ESTER CYCLASE-RELATED"/>
    <property type="match status" value="1"/>
</dbReference>
<gene>
    <name evidence="9" type="ORF">SAMN03080606_03239</name>
</gene>
<protein>
    <submittedName>
        <fullName evidence="9">Radical SAM superfamily enzyme YgiQ, UPF0313 family</fullName>
    </submittedName>
</protein>
<dbReference type="Gene3D" id="3.40.50.280">
    <property type="entry name" value="Cobalamin-binding domain"/>
    <property type="match status" value="1"/>
</dbReference>
<sequence length="536" mass="61608">MDIVLVFPPLGNHEHAHIGLPLLKAYLNKYGHSSSIIKDYNVEIMDKLIRDFMSGDTKTLFSKNSKNVSKNYTLAQEILRGRNQSDKLKTSWATDMIYKYMAVAGDCISTVGFDPISFKAVEEEFLNVNEEAENNPVYKYIREAIVPDIIEKKPSIVGFSLTYASQVLYTMSICRQVRKINPNIKFFFGGPIASIFWRAFMKSSAFAPYFDGIIREQGEVAVLKLCDYWIKKKGRMDEIPNLAYRDEEGIIKENPIGENCPMDDIPMPDFSDMPLELYAYPKLPFQMTRGCYWGRCAFCGHRGCNSKYMVANKKKVVDEIKALKEQHDIRMFHFADDAILPKYFVDVAKLITDEGLDIVYSVFLRTEKGFSKENCQILFKSGLRSVLFGIESANTRILNLMEKGMDTNTMKQVLRNFMEAGISNHLSCIIGFPTEEKHEAYETLQFLLDNKDIYHKAYITPFGLFSDMVDQTERFSIEKVDIYNPLRHDIDGYVAFEYSYNRNQGMSVEEYLEVLKEARKLIDSVPPGANYFSKSL</sequence>
<dbReference type="InterPro" id="IPR051198">
    <property type="entry name" value="BchE-like"/>
</dbReference>
<dbReference type="GO" id="GO:0031419">
    <property type="term" value="F:cobalamin binding"/>
    <property type="evidence" value="ECO:0007669"/>
    <property type="project" value="InterPro"/>
</dbReference>
<dbReference type="InterPro" id="IPR007197">
    <property type="entry name" value="rSAM"/>
</dbReference>
<dbReference type="SFLD" id="SFLDG01123">
    <property type="entry name" value="methyltransferase_(Class_B)"/>
    <property type="match status" value="1"/>
</dbReference>
<evidence type="ECO:0000256" key="7">
    <source>
        <dbReference type="ARBA" id="ARBA00023014"/>
    </source>
</evidence>
<evidence type="ECO:0000256" key="2">
    <source>
        <dbReference type="ARBA" id="ARBA00022603"/>
    </source>
</evidence>
<dbReference type="Gene3D" id="3.20.20.70">
    <property type="entry name" value="Aldolase class I"/>
    <property type="match status" value="1"/>
</dbReference>
<dbReference type="PANTHER" id="PTHR43409:SF7">
    <property type="entry name" value="BLL1977 PROTEIN"/>
    <property type="match status" value="1"/>
</dbReference>
<name>A0A1G5K5F2_9FIRM</name>
<dbReference type="InterPro" id="IPR034466">
    <property type="entry name" value="Methyltransferase_Class_B"/>
</dbReference>
<keyword evidence="2" id="KW-0489">Methyltransferase</keyword>
<dbReference type="InterPro" id="IPR013785">
    <property type="entry name" value="Aldolase_TIM"/>
</dbReference>
<evidence type="ECO:0000313" key="10">
    <source>
        <dbReference type="Proteomes" id="UP000198636"/>
    </source>
</evidence>
<evidence type="ECO:0000256" key="3">
    <source>
        <dbReference type="ARBA" id="ARBA00022679"/>
    </source>
</evidence>
<accession>A0A1G5K5F2</accession>
<keyword evidence="5" id="KW-0479">Metal-binding</keyword>
<dbReference type="SMART" id="SM00729">
    <property type="entry name" value="Elp3"/>
    <property type="match status" value="1"/>
</dbReference>
<dbReference type="STRING" id="1120976.SAMN03080606_03239"/>
<reference evidence="9 10" key="1">
    <citation type="submission" date="2016-10" db="EMBL/GenBank/DDBJ databases">
        <authorList>
            <person name="de Groot N.N."/>
        </authorList>
    </citation>
    <scope>NUCLEOTIDE SEQUENCE [LARGE SCALE GENOMIC DNA]</scope>
    <source>
        <strain evidence="9 10">DSM 18978</strain>
    </source>
</reference>
<dbReference type="GO" id="GO:0051539">
    <property type="term" value="F:4 iron, 4 sulfur cluster binding"/>
    <property type="evidence" value="ECO:0007669"/>
    <property type="project" value="UniProtKB-KW"/>
</dbReference>
<organism evidence="9 10">
    <name type="scientific">Alkaliphilus peptidifermentans DSM 18978</name>
    <dbReference type="NCBI Taxonomy" id="1120976"/>
    <lineage>
        <taxon>Bacteria</taxon>
        <taxon>Bacillati</taxon>
        <taxon>Bacillota</taxon>
        <taxon>Clostridia</taxon>
        <taxon>Peptostreptococcales</taxon>
        <taxon>Natronincolaceae</taxon>
        <taxon>Alkaliphilus</taxon>
    </lineage>
</organism>
<dbReference type="EMBL" id="FMUS01000024">
    <property type="protein sequence ID" value="SCY95895.1"/>
    <property type="molecule type" value="Genomic_DNA"/>
</dbReference>
<dbReference type="SFLD" id="SFLDG01082">
    <property type="entry name" value="B12-binding_domain_containing"/>
    <property type="match status" value="1"/>
</dbReference>
<dbReference type="Pfam" id="PF02310">
    <property type="entry name" value="B12-binding"/>
    <property type="match status" value="1"/>
</dbReference>
<evidence type="ECO:0000256" key="5">
    <source>
        <dbReference type="ARBA" id="ARBA00022723"/>
    </source>
</evidence>
<dbReference type="Proteomes" id="UP000198636">
    <property type="component" value="Unassembled WGS sequence"/>
</dbReference>
<dbReference type="SUPFAM" id="SSF102114">
    <property type="entry name" value="Radical SAM enzymes"/>
    <property type="match status" value="1"/>
</dbReference>
<dbReference type="AlphaFoldDB" id="A0A1G5K5F2"/>
<dbReference type="GO" id="GO:0005829">
    <property type="term" value="C:cytosol"/>
    <property type="evidence" value="ECO:0007669"/>
    <property type="project" value="TreeGrafter"/>
</dbReference>
<dbReference type="OrthoDB" id="9777636at2"/>
<feature type="domain" description="Elp3/MiaA/NifB-like radical SAM core" evidence="8">
    <location>
        <begin position="281"/>
        <end position="485"/>
    </location>
</feature>
<evidence type="ECO:0000259" key="8">
    <source>
        <dbReference type="SMART" id="SM00729"/>
    </source>
</evidence>
<dbReference type="SUPFAM" id="SSF52242">
    <property type="entry name" value="Cobalamin (vitamin B12)-binding domain"/>
    <property type="match status" value="1"/>
</dbReference>
<dbReference type="SFLD" id="SFLDS00029">
    <property type="entry name" value="Radical_SAM"/>
    <property type="match status" value="1"/>
</dbReference>
<evidence type="ECO:0000256" key="6">
    <source>
        <dbReference type="ARBA" id="ARBA00023004"/>
    </source>
</evidence>
<proteinExistence type="predicted"/>
<dbReference type="InterPro" id="IPR006638">
    <property type="entry name" value="Elp3/MiaA/NifB-like_rSAM"/>
</dbReference>
<dbReference type="GO" id="GO:0046872">
    <property type="term" value="F:metal ion binding"/>
    <property type="evidence" value="ECO:0007669"/>
    <property type="project" value="UniProtKB-KW"/>
</dbReference>
<evidence type="ECO:0000256" key="1">
    <source>
        <dbReference type="ARBA" id="ARBA00001966"/>
    </source>
</evidence>
<dbReference type="InterPro" id="IPR036724">
    <property type="entry name" value="Cobalamin-bd_sf"/>
</dbReference>
<dbReference type="GO" id="GO:0003824">
    <property type="term" value="F:catalytic activity"/>
    <property type="evidence" value="ECO:0007669"/>
    <property type="project" value="InterPro"/>
</dbReference>
<dbReference type="InterPro" id="IPR058240">
    <property type="entry name" value="rSAM_sf"/>
</dbReference>